<dbReference type="InterPro" id="IPR036188">
    <property type="entry name" value="FAD/NAD-bd_sf"/>
</dbReference>
<evidence type="ECO:0000313" key="3">
    <source>
        <dbReference type="Proteomes" id="UP000199629"/>
    </source>
</evidence>
<feature type="region of interest" description="Disordered" evidence="1">
    <location>
        <begin position="442"/>
        <end position="462"/>
    </location>
</feature>
<dbReference type="PANTHER" id="PTHR43422">
    <property type="entry name" value="THIAMINE THIAZOLE SYNTHASE"/>
    <property type="match status" value="1"/>
</dbReference>
<dbReference type="Gene3D" id="3.50.50.60">
    <property type="entry name" value="FAD/NAD(P)-binding domain"/>
    <property type="match status" value="1"/>
</dbReference>
<organism evidence="2 3">
    <name type="scientific">Micromonospora chaiyaphumensis</name>
    <dbReference type="NCBI Taxonomy" id="307119"/>
    <lineage>
        <taxon>Bacteria</taxon>
        <taxon>Bacillati</taxon>
        <taxon>Actinomycetota</taxon>
        <taxon>Actinomycetes</taxon>
        <taxon>Micromonosporales</taxon>
        <taxon>Micromonosporaceae</taxon>
        <taxon>Micromonospora</taxon>
    </lineage>
</organism>
<evidence type="ECO:0000256" key="1">
    <source>
        <dbReference type="SAM" id="MobiDB-lite"/>
    </source>
</evidence>
<accession>A0A1C4X6R9</accession>
<name>A0A1C4X6R9_9ACTN</name>
<dbReference type="PANTHER" id="PTHR43422:SF3">
    <property type="entry name" value="THIAMINE THIAZOLE SYNTHASE"/>
    <property type="match status" value="1"/>
</dbReference>
<evidence type="ECO:0000313" key="2">
    <source>
        <dbReference type="EMBL" id="SCF04166.1"/>
    </source>
</evidence>
<dbReference type="AlphaFoldDB" id="A0A1C4X6R9"/>
<reference evidence="3" key="1">
    <citation type="submission" date="2016-06" db="EMBL/GenBank/DDBJ databases">
        <authorList>
            <person name="Varghese N."/>
            <person name="Submissions Spin"/>
        </authorList>
    </citation>
    <scope>NUCLEOTIDE SEQUENCE [LARGE SCALE GENOMIC DNA]</scope>
    <source>
        <strain evidence="3">DSM 45246</strain>
    </source>
</reference>
<proteinExistence type="predicted"/>
<gene>
    <name evidence="2" type="ORF">GA0070214_105178</name>
</gene>
<keyword evidence="3" id="KW-1185">Reference proteome</keyword>
<protein>
    <submittedName>
        <fullName evidence="2">2-polyprenyl-6-methoxyphenol hydroxylase</fullName>
    </submittedName>
</protein>
<dbReference type="SUPFAM" id="SSF51905">
    <property type="entry name" value="FAD/NAD(P)-binding domain"/>
    <property type="match status" value="1"/>
</dbReference>
<dbReference type="Proteomes" id="UP000199629">
    <property type="component" value="Unassembled WGS sequence"/>
</dbReference>
<dbReference type="EMBL" id="FMCS01000005">
    <property type="protein sequence ID" value="SCF04166.1"/>
    <property type="molecule type" value="Genomic_DNA"/>
</dbReference>
<sequence length="462" mass="49138">MIGASIGGLLAARALSETCAEVVLLDRDRLPAGPAARGGVPVGYAARRGVPQGRQLHVLLARGRQVLEELFPGLGAELSRRGAPAVDLHGEVHWYNDGHRMRRAPSTLHAFGMSRPLLEDAVRERVAALAGVRIVTEVEVTGLTATDDHRRVTGVRTRLGDGAVGTLAADLVVDTGGRGSRSPLWLTELGYRPAAEERVDVGVTYVTRSYRREPGQLDGLLGALANAMPGQPRGGIVAPQEGDRFAVALSGMLGEQPPTDDRGMAAFAAALPAPQIAELLRTATPAGEPARMRFPASVRRRYERLRRFPAGYLVMGDALCSFNPVYGQGMTVAALEAHLLGTLLRRGDDRLARRFFRRAARVIDGPWSISVGTDLRFPGVTGRRTPAVRFVNAYVNRLHAAATADPALGAAFLRVLNLIDPPARLLAPGVALRVLRGARPAPTVAPAGTADGQRPSASSMAR</sequence>